<dbReference type="InterPro" id="IPR013078">
    <property type="entry name" value="His_Pase_superF_clade-1"/>
</dbReference>
<dbReference type="SMART" id="SM00855">
    <property type="entry name" value="PGAM"/>
    <property type="match status" value="1"/>
</dbReference>
<dbReference type="EMBL" id="CP015970">
    <property type="protein sequence ID" value="AOZ46778.1"/>
    <property type="molecule type" value="Genomic_DNA"/>
</dbReference>
<gene>
    <name evidence="3" type="ORF">A8L58_08790</name>
    <name evidence="2" type="ORF">AXH35_07330</name>
</gene>
<accession>A0A142KGR0</accession>
<dbReference type="Gene3D" id="3.40.50.1240">
    <property type="entry name" value="Phosphoglycerate mutase-like"/>
    <property type="match status" value="1"/>
</dbReference>
<dbReference type="PANTHER" id="PTHR20935">
    <property type="entry name" value="PHOSPHOGLYCERATE MUTASE-RELATED"/>
    <property type="match status" value="1"/>
</dbReference>
<keyword evidence="5" id="KW-1185">Reference proteome</keyword>
<dbReference type="PANTHER" id="PTHR20935:SF1">
    <property type="entry name" value="SLL1549 PROTEIN"/>
    <property type="match status" value="1"/>
</dbReference>
<dbReference type="Proteomes" id="UP000075221">
    <property type="component" value="Chromosome"/>
</dbReference>
<protein>
    <submittedName>
        <fullName evidence="2">Phosphoglycerate mutase</fullName>
    </submittedName>
</protein>
<evidence type="ECO:0000313" key="2">
    <source>
        <dbReference type="EMBL" id="AMS05298.1"/>
    </source>
</evidence>
<dbReference type="InterPro" id="IPR051021">
    <property type="entry name" value="Mito_Ser/Thr_phosphatase"/>
</dbReference>
<evidence type="ECO:0000313" key="5">
    <source>
        <dbReference type="Proteomes" id="UP000178666"/>
    </source>
</evidence>
<dbReference type="InterPro" id="IPR029033">
    <property type="entry name" value="His_PPase_superfam"/>
</dbReference>
<dbReference type="GO" id="GO:0016787">
    <property type="term" value="F:hydrolase activity"/>
    <property type="evidence" value="ECO:0007669"/>
    <property type="project" value="UniProtKB-KW"/>
</dbReference>
<proteinExistence type="predicted"/>
<organism evidence="2 4">
    <name type="scientific">Acidipropionibacterium acidipropionici</name>
    <dbReference type="NCBI Taxonomy" id="1748"/>
    <lineage>
        <taxon>Bacteria</taxon>
        <taxon>Bacillati</taxon>
        <taxon>Actinomycetota</taxon>
        <taxon>Actinomycetes</taxon>
        <taxon>Propionibacteriales</taxon>
        <taxon>Propionibacteriaceae</taxon>
        <taxon>Acidipropionibacterium</taxon>
    </lineage>
</organism>
<dbReference type="OrthoDB" id="9810154at2"/>
<dbReference type="KEGG" id="aaci:ASQ49_07810"/>
<dbReference type="SUPFAM" id="SSF53254">
    <property type="entry name" value="Phosphoglycerate mutase-like"/>
    <property type="match status" value="1"/>
</dbReference>
<reference evidence="2 4" key="2">
    <citation type="submission" date="2016-02" db="EMBL/GenBank/DDBJ databases">
        <title>Complete Genome Sequence of Propionibacterium acidipropionici ATCC 55737.</title>
        <authorList>
            <person name="Luna Flores C.H."/>
            <person name="Nielsen L.K."/>
            <person name="Marcellin E."/>
        </authorList>
    </citation>
    <scope>NUCLEOTIDE SEQUENCE [LARGE SCALE GENOMIC DNA]</scope>
    <source>
        <strain evidence="2 4">ATCC 55737</strain>
    </source>
</reference>
<dbReference type="RefSeq" id="WP_028700921.1">
    <property type="nucleotide sequence ID" value="NZ_CP013126.1"/>
</dbReference>
<evidence type="ECO:0000256" key="1">
    <source>
        <dbReference type="ARBA" id="ARBA00022801"/>
    </source>
</evidence>
<dbReference type="Pfam" id="PF00300">
    <property type="entry name" value="His_Phos_1"/>
    <property type="match status" value="1"/>
</dbReference>
<keyword evidence="1" id="KW-0378">Hydrolase</keyword>
<evidence type="ECO:0000313" key="4">
    <source>
        <dbReference type="Proteomes" id="UP000075221"/>
    </source>
</evidence>
<reference evidence="3 5" key="1">
    <citation type="journal article" date="2016" name="Plant Dis.">
        <title>Improved production of propionic acid using genome shuffling.</title>
        <authorList>
            <person name="Luna-Flores C.H."/>
            <person name="Palfreyman R.W."/>
            <person name="Kromer J.O."/>
            <person name="Nielsen L.K."/>
            <person name="Marcellin E."/>
        </authorList>
    </citation>
    <scope>NUCLEOTIDE SEQUENCE [LARGE SCALE GENOMIC DNA]</scope>
    <source>
        <strain evidence="3 5">F3E8</strain>
    </source>
</reference>
<sequence>MHTLFLLRHAQTANIVSGGGTDADRPLTALGKRQAELVGERLKLRGVDRALCSSAFRARQTFEGTGLDCPVEVMPILYHGGTTIMRQRISEIEEEVGTLLVVGHAPTVPALASQLSEGADPQTVDEVGRWYPPATLTEIAVEGTWESLADEDATGLLRGIQRP</sequence>
<dbReference type="CDD" id="cd07067">
    <property type="entry name" value="HP_PGM_like"/>
    <property type="match status" value="1"/>
</dbReference>
<evidence type="ECO:0000313" key="3">
    <source>
        <dbReference type="EMBL" id="AOZ46778.1"/>
    </source>
</evidence>
<dbReference type="Proteomes" id="UP000178666">
    <property type="component" value="Chromosome"/>
</dbReference>
<name>A0A142KGR0_9ACTN</name>
<dbReference type="AlphaFoldDB" id="A0A142KGR0"/>
<dbReference type="EMBL" id="CP014352">
    <property type="protein sequence ID" value="AMS05298.1"/>
    <property type="molecule type" value="Genomic_DNA"/>
</dbReference>
<dbReference type="GeneID" id="88084920"/>